<dbReference type="PANTHER" id="PTHR37799">
    <property type="entry name" value="37S RIBOSOMAL PROTEIN S25, MITOCHONDRIAL"/>
    <property type="match status" value="1"/>
</dbReference>
<dbReference type="InterPro" id="IPR016939">
    <property type="entry name" value="Ribosomal_mS23_fun"/>
</dbReference>
<evidence type="ECO:0000256" key="5">
    <source>
        <dbReference type="ARBA" id="ARBA00023274"/>
    </source>
</evidence>
<dbReference type="Pfam" id="PF13741">
    <property type="entry name" value="MRP-S25"/>
    <property type="match status" value="1"/>
</dbReference>
<feature type="compositionally biased region" description="Polar residues" evidence="7">
    <location>
        <begin position="63"/>
        <end position="81"/>
    </location>
</feature>
<evidence type="ECO:0000256" key="6">
    <source>
        <dbReference type="PIRNR" id="PIRNR029764"/>
    </source>
</evidence>
<keyword evidence="4 6" id="KW-0496">Mitochondrion</keyword>
<evidence type="ECO:0000256" key="7">
    <source>
        <dbReference type="SAM" id="MobiDB-lite"/>
    </source>
</evidence>
<dbReference type="PANTHER" id="PTHR37799:SF1">
    <property type="entry name" value="SMALL RIBOSOMAL SUBUNIT PROTEIN MS23"/>
    <property type="match status" value="1"/>
</dbReference>
<name>A0AAI9WW39_9ASCO</name>
<dbReference type="GO" id="GO:0005763">
    <property type="term" value="C:mitochondrial small ribosomal subunit"/>
    <property type="evidence" value="ECO:0007669"/>
    <property type="project" value="UniProtKB-UniRule"/>
</dbReference>
<accession>A0AAI9WW39</accession>
<dbReference type="AlphaFoldDB" id="A0AAI9WW39"/>
<evidence type="ECO:0000313" key="8">
    <source>
        <dbReference type="EMBL" id="KAI3402815.2"/>
    </source>
</evidence>
<protein>
    <recommendedName>
        <fullName evidence="6">37S ribosomal protein S25, mitochondrial</fullName>
    </recommendedName>
</protein>
<keyword evidence="3 6" id="KW-0689">Ribosomal protein</keyword>
<keyword evidence="5 6" id="KW-0687">Ribonucleoprotein</keyword>
<dbReference type="Proteomes" id="UP001202479">
    <property type="component" value="Unassembled WGS sequence"/>
</dbReference>
<organism evidence="8 9">
    <name type="scientific">Candida oxycetoniae</name>
    <dbReference type="NCBI Taxonomy" id="497107"/>
    <lineage>
        <taxon>Eukaryota</taxon>
        <taxon>Fungi</taxon>
        <taxon>Dikarya</taxon>
        <taxon>Ascomycota</taxon>
        <taxon>Saccharomycotina</taxon>
        <taxon>Pichiomycetes</taxon>
        <taxon>Debaryomycetaceae</taxon>
        <taxon>Candida/Lodderomyces clade</taxon>
        <taxon>Candida</taxon>
    </lineage>
</organism>
<evidence type="ECO:0000256" key="3">
    <source>
        <dbReference type="ARBA" id="ARBA00022980"/>
    </source>
</evidence>
<evidence type="ECO:0000256" key="2">
    <source>
        <dbReference type="ARBA" id="ARBA00009864"/>
    </source>
</evidence>
<keyword evidence="9" id="KW-1185">Reference proteome</keyword>
<evidence type="ECO:0000256" key="4">
    <source>
        <dbReference type="ARBA" id="ARBA00023128"/>
    </source>
</evidence>
<comment type="subcellular location">
    <subcellularLocation>
        <location evidence="1 6">Mitochondrion</location>
    </subcellularLocation>
</comment>
<sequence length="286" mass="33273">MKLQKDAINVLSRASAYLQSGVLSRKPVWFDIVEKYPPTHNLIKKPYIKQAESQDPRNDLLEGTNQETQQARSHVSQLFKTRSTKLERSNRNNNIHRAPKLKFIEDELRNFFHSQHPWELARPKTLIENKGDEISRKCDWSHMLQLQKPLDGESVVQRTMYIIQNDPEVTDIFDAYDMARFEYYKLRMAEEMESHIAREESAMHGAVFESTHADWNLRNEQNYIDDWVKLAGDETKFMEANANKSRAPVGSMVEGEEKSTTSMFEDLLSAKSTVPDIEYDEGDTKL</sequence>
<dbReference type="RefSeq" id="XP_049178562.1">
    <property type="nucleotide sequence ID" value="XM_049325934.1"/>
</dbReference>
<dbReference type="GO" id="GO:0003735">
    <property type="term" value="F:structural constituent of ribosome"/>
    <property type="evidence" value="ECO:0007669"/>
    <property type="project" value="UniProtKB-UniRule"/>
</dbReference>
<gene>
    <name evidence="8" type="ORF">KGF56_004489</name>
</gene>
<proteinExistence type="inferred from homology"/>
<dbReference type="GeneID" id="73382104"/>
<comment type="similarity">
    <text evidence="2">Belongs to the mitochondrion-specific ribosomal protein mS23 family.</text>
</comment>
<feature type="region of interest" description="Disordered" evidence="7">
    <location>
        <begin position="53"/>
        <end position="89"/>
    </location>
</feature>
<comment type="caution">
    <text evidence="8">The sequence shown here is derived from an EMBL/GenBank/DDBJ whole genome shotgun (WGS) entry which is preliminary data.</text>
</comment>
<reference evidence="8" key="1">
    <citation type="journal article" date="2022" name="DNA Res.">
        <title>Genome analysis of five recently described species of the CUG-Ser clade uncovers Candida theae as a new hybrid lineage with pathogenic potential in the Candida parapsilosis species complex.</title>
        <authorList>
            <person name="Mixao V."/>
            <person name="Del Olmo V."/>
            <person name="Hegedusova E."/>
            <person name="Saus E."/>
            <person name="Pryszcz L."/>
            <person name="Cillingova A."/>
            <person name="Nosek J."/>
            <person name="Gabaldon T."/>
        </authorList>
    </citation>
    <scope>NUCLEOTIDE SEQUENCE</scope>
    <source>
        <strain evidence="8">CBS 10844</strain>
    </source>
</reference>
<evidence type="ECO:0000256" key="1">
    <source>
        <dbReference type="ARBA" id="ARBA00004173"/>
    </source>
</evidence>
<dbReference type="EMBL" id="JAHUZD010000141">
    <property type="protein sequence ID" value="KAI3402815.2"/>
    <property type="molecule type" value="Genomic_DNA"/>
</dbReference>
<evidence type="ECO:0000313" key="9">
    <source>
        <dbReference type="Proteomes" id="UP001202479"/>
    </source>
</evidence>
<comment type="subunit">
    <text evidence="6">Component of the mitochondrial small ribosomal subunit.</text>
</comment>
<dbReference type="PIRSF" id="PIRSF029764">
    <property type="entry name" value="RSM25"/>
    <property type="match status" value="1"/>
</dbReference>